<proteinExistence type="predicted"/>
<keyword evidence="2" id="KW-0812">Transmembrane</keyword>
<dbReference type="PANTHER" id="PTHR34818:SF1">
    <property type="entry name" value="PROTEIN BLI-3"/>
    <property type="match status" value="1"/>
</dbReference>
<dbReference type="Gene3D" id="2.30.110.10">
    <property type="entry name" value="Electron Transport, Fmn-binding Protein, Chain A"/>
    <property type="match status" value="1"/>
</dbReference>
<evidence type="ECO:0000313" key="5">
    <source>
        <dbReference type="Proteomes" id="UP000789831"/>
    </source>
</evidence>
<dbReference type="EMBL" id="CAJVPL010001430">
    <property type="protein sequence ID" value="CAG8570845.1"/>
    <property type="molecule type" value="Genomic_DNA"/>
</dbReference>
<dbReference type="InterPro" id="IPR001870">
    <property type="entry name" value="B30.2/SPRY"/>
</dbReference>
<dbReference type="InterPro" id="IPR012349">
    <property type="entry name" value="Split_barrel_FMN-bd"/>
</dbReference>
<protein>
    <submittedName>
        <fullName evidence="4">2828_t:CDS:1</fullName>
    </submittedName>
</protein>
<dbReference type="Pfam" id="PF00622">
    <property type="entry name" value="SPRY"/>
    <property type="match status" value="1"/>
</dbReference>
<evidence type="ECO:0000313" key="4">
    <source>
        <dbReference type="EMBL" id="CAG8570845.1"/>
    </source>
</evidence>
<dbReference type="InterPro" id="IPR044736">
    <property type="entry name" value="Gid1/RanBPM/SPLA_SPRY"/>
</dbReference>
<sequence>MSNIDPTKDTTVQIHANENVLLEKKLDDLYELIDGIKICMMTTRRADGNLTSRPMNTRDRTPAADIWFIGNKQSQNFDELLTDPHVNLAYYNDATHEWVSVSGVAKIVDDCEMIKKLYTPDCKAWFGDLGDGVHDGSASDPRISLIFVEANSVSYSKRDAYPFVQWYRIIKDSITEFALAATIKPTGSSSSSSSTSKGYGNSGSSSSSNNWVFWYYYYNGTGYDRRCANFCILTFSLLAFILFMIILCGCYRCFNIYRRSIKEEKEEIEPPLDSSHISQLPQSDDSSYSQHHPIVTVQPSNHNPNNIPPPPYKASPSDYRPSHTLAETQADSTLTQLPPEDHQQYILAMGGSKAWKLVYNSAPSSVPGQHWPVTMNDNGRIATLHPAKDVNISLLTNYPAFVPSGAVTKDRNRGLMHYFEFTILSNPESAKTKIAIGVATKNYPANRLVGWDRESVGYHSTGQCFHNNPSESGDNYGPEFGKAGDVIGCGYYPVSGIIFFTINGSNYGEVCKNHQVWYPAVSASGPCQVAINFGDPEDEKFLYRAARGFGIGAPYF</sequence>
<dbReference type="SMART" id="SM00449">
    <property type="entry name" value="SPRY"/>
    <property type="match status" value="1"/>
</dbReference>
<dbReference type="InterPro" id="IPR038725">
    <property type="entry name" value="YdaG_split_barrel_FMN-bd"/>
</dbReference>
<dbReference type="Pfam" id="PF16242">
    <property type="entry name" value="Pyrid_ox_like"/>
    <property type="match status" value="1"/>
</dbReference>
<dbReference type="InterPro" id="IPR003877">
    <property type="entry name" value="SPRY_dom"/>
</dbReference>
<evidence type="ECO:0000256" key="2">
    <source>
        <dbReference type="SAM" id="Phobius"/>
    </source>
</evidence>
<dbReference type="SUPFAM" id="SSF50475">
    <property type="entry name" value="FMN-binding split barrel"/>
    <property type="match status" value="1"/>
</dbReference>
<dbReference type="InterPro" id="IPR052917">
    <property type="entry name" value="Stress-Dev_Protein"/>
</dbReference>
<evidence type="ECO:0000256" key="1">
    <source>
        <dbReference type="SAM" id="MobiDB-lite"/>
    </source>
</evidence>
<feature type="compositionally biased region" description="Low complexity" evidence="1">
    <location>
        <begin position="187"/>
        <end position="206"/>
    </location>
</feature>
<comment type="caution">
    <text evidence="4">The sequence shown here is derived from an EMBL/GenBank/DDBJ whole genome shotgun (WGS) entry which is preliminary data.</text>
</comment>
<dbReference type="InterPro" id="IPR013320">
    <property type="entry name" value="ConA-like_dom_sf"/>
</dbReference>
<dbReference type="PANTHER" id="PTHR34818">
    <property type="entry name" value="PROTEIN BLI-3"/>
    <property type="match status" value="1"/>
</dbReference>
<feature type="domain" description="B30.2/SPRY" evidence="3">
    <location>
        <begin position="353"/>
        <end position="538"/>
    </location>
</feature>
<keyword evidence="2" id="KW-1133">Transmembrane helix</keyword>
<dbReference type="AlphaFoldDB" id="A0A9N9BK47"/>
<feature type="region of interest" description="Disordered" evidence="1">
    <location>
        <begin position="184"/>
        <end position="206"/>
    </location>
</feature>
<feature type="transmembrane region" description="Helical" evidence="2">
    <location>
        <begin position="232"/>
        <end position="254"/>
    </location>
</feature>
<feature type="region of interest" description="Disordered" evidence="1">
    <location>
        <begin position="267"/>
        <end position="322"/>
    </location>
</feature>
<keyword evidence="2" id="KW-0472">Membrane</keyword>
<reference evidence="4" key="1">
    <citation type="submission" date="2021-06" db="EMBL/GenBank/DDBJ databases">
        <authorList>
            <person name="Kallberg Y."/>
            <person name="Tangrot J."/>
            <person name="Rosling A."/>
        </authorList>
    </citation>
    <scope>NUCLEOTIDE SEQUENCE</scope>
    <source>
        <strain evidence="4">MT106</strain>
    </source>
</reference>
<gene>
    <name evidence="4" type="ORF">AGERDE_LOCUS7629</name>
</gene>
<dbReference type="InterPro" id="IPR043136">
    <property type="entry name" value="B30.2/SPRY_sf"/>
</dbReference>
<evidence type="ECO:0000259" key="3">
    <source>
        <dbReference type="PROSITE" id="PS50188"/>
    </source>
</evidence>
<organism evidence="4 5">
    <name type="scientific">Ambispora gerdemannii</name>
    <dbReference type="NCBI Taxonomy" id="144530"/>
    <lineage>
        <taxon>Eukaryota</taxon>
        <taxon>Fungi</taxon>
        <taxon>Fungi incertae sedis</taxon>
        <taxon>Mucoromycota</taxon>
        <taxon>Glomeromycotina</taxon>
        <taxon>Glomeromycetes</taxon>
        <taxon>Archaeosporales</taxon>
        <taxon>Ambisporaceae</taxon>
        <taxon>Ambispora</taxon>
    </lineage>
</organism>
<dbReference type="Proteomes" id="UP000789831">
    <property type="component" value="Unassembled WGS sequence"/>
</dbReference>
<keyword evidence="5" id="KW-1185">Reference proteome</keyword>
<dbReference type="SUPFAM" id="SSF49899">
    <property type="entry name" value="Concanavalin A-like lectins/glucanases"/>
    <property type="match status" value="1"/>
</dbReference>
<dbReference type="CDD" id="cd12885">
    <property type="entry name" value="SPRY_RanBP_like"/>
    <property type="match status" value="1"/>
</dbReference>
<dbReference type="OrthoDB" id="434253at2759"/>
<name>A0A9N9BK47_9GLOM</name>
<accession>A0A9N9BK47</accession>
<dbReference type="PROSITE" id="PS50188">
    <property type="entry name" value="B302_SPRY"/>
    <property type="match status" value="1"/>
</dbReference>
<dbReference type="Gene3D" id="2.60.120.920">
    <property type="match status" value="1"/>
</dbReference>
<feature type="compositionally biased region" description="Polar residues" evidence="1">
    <location>
        <begin position="275"/>
        <end position="290"/>
    </location>
</feature>